<feature type="transmembrane region" description="Helical" evidence="4">
    <location>
        <begin position="39"/>
        <end position="65"/>
    </location>
</feature>
<feature type="transmembrane region" description="Helical" evidence="4">
    <location>
        <begin position="148"/>
        <end position="168"/>
    </location>
</feature>
<dbReference type="AlphaFoldDB" id="A0A9Q4C6W6"/>
<keyword evidence="2" id="KW-0418">Kinase</keyword>
<feature type="transmembrane region" description="Helical" evidence="4">
    <location>
        <begin position="119"/>
        <end position="136"/>
    </location>
</feature>
<keyword evidence="4" id="KW-0812">Transmembrane</keyword>
<dbReference type="EMBL" id="JAPMKU010000002">
    <property type="protein sequence ID" value="MCX7468074.1"/>
    <property type="molecule type" value="Genomic_DNA"/>
</dbReference>
<evidence type="ECO:0000256" key="2">
    <source>
        <dbReference type="ARBA" id="ARBA00022777"/>
    </source>
</evidence>
<dbReference type="GO" id="GO:0000160">
    <property type="term" value="P:phosphorelay signal transduction system"/>
    <property type="evidence" value="ECO:0007669"/>
    <property type="project" value="UniProtKB-KW"/>
</dbReference>
<keyword evidence="3" id="KW-0902">Two-component regulatory system</keyword>
<dbReference type="Pfam" id="PF02518">
    <property type="entry name" value="HATPase_c"/>
    <property type="match status" value="1"/>
</dbReference>
<keyword evidence="4" id="KW-1133">Transmembrane helix</keyword>
<dbReference type="PANTHER" id="PTHR24421:SF61">
    <property type="entry name" value="OXYGEN SENSOR HISTIDINE KINASE NREB"/>
    <property type="match status" value="1"/>
</dbReference>
<dbReference type="Pfam" id="PF04024">
    <property type="entry name" value="PspC"/>
    <property type="match status" value="1"/>
</dbReference>
<dbReference type="Proteomes" id="UP001071478">
    <property type="component" value="Unassembled WGS sequence"/>
</dbReference>
<dbReference type="GO" id="GO:0016301">
    <property type="term" value="F:kinase activity"/>
    <property type="evidence" value="ECO:0007669"/>
    <property type="project" value="UniProtKB-KW"/>
</dbReference>
<evidence type="ECO:0000313" key="8">
    <source>
        <dbReference type="Proteomes" id="UP001071478"/>
    </source>
</evidence>
<name>A0A9Q4C6W6_9CORY</name>
<dbReference type="InterPro" id="IPR036890">
    <property type="entry name" value="HATPase_C_sf"/>
</dbReference>
<dbReference type="SUPFAM" id="SSF55874">
    <property type="entry name" value="ATPase domain of HSP90 chaperone/DNA topoisomerase II/histidine kinase"/>
    <property type="match status" value="1"/>
</dbReference>
<evidence type="ECO:0000256" key="3">
    <source>
        <dbReference type="ARBA" id="ARBA00023012"/>
    </source>
</evidence>
<evidence type="ECO:0000259" key="5">
    <source>
        <dbReference type="Pfam" id="PF02518"/>
    </source>
</evidence>
<organism evidence="7 8">
    <name type="scientific">Corynebacterium pygosceleis</name>
    <dbReference type="NCBI Taxonomy" id="2800406"/>
    <lineage>
        <taxon>Bacteria</taxon>
        <taxon>Bacillati</taxon>
        <taxon>Actinomycetota</taxon>
        <taxon>Actinomycetes</taxon>
        <taxon>Mycobacteriales</taxon>
        <taxon>Corynebacteriaceae</taxon>
        <taxon>Corynebacterium</taxon>
    </lineage>
</organism>
<gene>
    <name evidence="7" type="ORF">OS129_04155</name>
</gene>
<dbReference type="PANTHER" id="PTHR24421">
    <property type="entry name" value="NITRATE/NITRITE SENSOR PROTEIN NARX-RELATED"/>
    <property type="match status" value="1"/>
</dbReference>
<reference evidence="7" key="1">
    <citation type="submission" date="2022-11" db="EMBL/GenBank/DDBJ databases">
        <title>Corynebacterium sp. isolated from Penguins.</title>
        <authorList>
            <person name="Sedlar K."/>
            <person name="Svec P."/>
        </authorList>
    </citation>
    <scope>NUCLEOTIDE SEQUENCE</scope>
    <source>
        <strain evidence="7">P7374</strain>
    </source>
</reference>
<dbReference type="InterPro" id="IPR050482">
    <property type="entry name" value="Sensor_HK_TwoCompSys"/>
</dbReference>
<proteinExistence type="predicted"/>
<protein>
    <submittedName>
        <fullName evidence="7">PspC domain-containing protein</fullName>
    </submittedName>
</protein>
<feature type="domain" description="Phage shock protein PspC N-terminal" evidence="6">
    <location>
        <begin position="12"/>
        <end position="65"/>
    </location>
</feature>
<dbReference type="InterPro" id="IPR007168">
    <property type="entry name" value="Phageshock_PspC_N"/>
</dbReference>
<evidence type="ECO:0000256" key="1">
    <source>
        <dbReference type="ARBA" id="ARBA00022679"/>
    </source>
</evidence>
<feature type="transmembrane region" description="Helical" evidence="4">
    <location>
        <begin position="94"/>
        <end position="112"/>
    </location>
</feature>
<feature type="domain" description="Histidine kinase/HSP90-like ATPase" evidence="5">
    <location>
        <begin position="313"/>
        <end position="400"/>
    </location>
</feature>
<evidence type="ECO:0000256" key="4">
    <source>
        <dbReference type="SAM" id="Phobius"/>
    </source>
</evidence>
<keyword evidence="1" id="KW-0808">Transferase</keyword>
<feature type="transmembrane region" description="Helical" evidence="4">
    <location>
        <begin position="180"/>
        <end position="199"/>
    </location>
</feature>
<accession>A0A9Q4C6W6</accession>
<sequence length="402" mass="42676">MVTSSTPRPYPRFTRVRQGRVIGGVATGLSRHLGVDVRVVRLLLALSCLLSGAGVFCYALMWVLFSQTDADADTTADSGSGEPDGPSEVSRTDHLLVVLAVIGALVAFTLVTGSTAVRLWPILVIGLGAVIVWRTYDRGVDFSELRGGAPTLLAGGALVLTGIVLVLVNWENRQAFGTTLMAVLLTLAGVAVLGVPLWLKMWEELTLERAERLAAAERAEIASRLHDSVLQTLALIQKRAGEDTEIAGLARSQERELRQWLFGQRENAAAGAATTVFAALKLACGEVEDTYSVRISPVTVGADGLLTETTRAVALAAREAMVNAARHSGVRDIDVYAENLAGELSVYVRDRGRGFDPEVVPEGHHGLAESVRGRVTRAGGTALIRSAPGEGTEVILRAPVDG</sequence>
<dbReference type="Gene3D" id="3.30.565.10">
    <property type="entry name" value="Histidine kinase-like ATPase, C-terminal domain"/>
    <property type="match status" value="1"/>
</dbReference>
<evidence type="ECO:0000313" key="7">
    <source>
        <dbReference type="EMBL" id="MCX7468074.1"/>
    </source>
</evidence>
<keyword evidence="4" id="KW-0472">Membrane</keyword>
<dbReference type="InterPro" id="IPR003594">
    <property type="entry name" value="HATPase_dom"/>
</dbReference>
<comment type="caution">
    <text evidence="7">The sequence shown here is derived from an EMBL/GenBank/DDBJ whole genome shotgun (WGS) entry which is preliminary data.</text>
</comment>
<evidence type="ECO:0000259" key="6">
    <source>
        <dbReference type="Pfam" id="PF04024"/>
    </source>
</evidence>
<dbReference type="CDD" id="cd16917">
    <property type="entry name" value="HATPase_UhpB-NarQ-NarX-like"/>
    <property type="match status" value="1"/>
</dbReference>